<sequence>MTQDRFKWLLPKPDASEELIKIYRKFQKTPMIVSMEELGKVINLQESTQSSPIPTDDGDDFYVRSWAVTGDQLEDIMEYLIQDGKERSEFEAWCNVLTRHEAYAEEGNKFTIRFIGTCQLPARPVDRFLVDLASGTSSILPEFQTALEFLFPNISGQVHILVDANVNGTCSHNVQDAGRVLVEFFGDETLLNRHFSGHPGFIPENKDTIIFENLETNYYHRAFQVFGLFPTIRMEALERHFDEVQGLANTLSEDTGTGTHPFTDPIKRVQLNEATPTPQYDKLGTLMVFIGNGVVLEDYVDQRGFMTGKSQSAGLTKSLLTSLARSETLRLGLEDEDGWTGTFDTNNLFHFYDLWPWLKHVSLESAAGFLHKYLLTVRPLIVNTYSKTVSSIARANFLHEFGLPRSSFLEHVGEMSIQYYSNPCWVDEGPEGPDLDTAFINIPHMDPGLAKYGKEGSRELGRVLYMTMQMTFLVASTAMDVRYDLVEGDGVDRFDLCELIVDQVNETLQTTPAGQEFAAAFKEAKLDLERCLTSRRAKLDRISEFPMRQKESQLLMANIGFAQGKPNSTERNEDLLRLWNANIPEIHLALPHDYSHRLPWVRQFMPLEQGQSYFMAMASLIPENDQVRQILFYLQPS</sequence>
<dbReference type="EMBL" id="JAQQWK010000002">
    <property type="protein sequence ID" value="KAK8051265.1"/>
    <property type="molecule type" value="Genomic_DNA"/>
</dbReference>
<protein>
    <submittedName>
        <fullName evidence="1">Uncharacterized protein</fullName>
    </submittedName>
</protein>
<keyword evidence="2" id="KW-1185">Reference proteome</keyword>
<evidence type="ECO:0000313" key="1">
    <source>
        <dbReference type="EMBL" id="KAK8051265.1"/>
    </source>
</evidence>
<reference evidence="1 2" key="1">
    <citation type="submission" date="2023-01" db="EMBL/GenBank/DDBJ databases">
        <title>Analysis of 21 Apiospora genomes using comparative genomics revels a genus with tremendous synthesis potential of carbohydrate active enzymes and secondary metabolites.</title>
        <authorList>
            <person name="Sorensen T."/>
        </authorList>
    </citation>
    <scope>NUCLEOTIDE SEQUENCE [LARGE SCALE GENOMIC DNA]</scope>
    <source>
        <strain evidence="1 2">CBS 33761</strain>
    </source>
</reference>
<organism evidence="1 2">
    <name type="scientific">Apiospora rasikravindrae</name>
    <dbReference type="NCBI Taxonomy" id="990691"/>
    <lineage>
        <taxon>Eukaryota</taxon>
        <taxon>Fungi</taxon>
        <taxon>Dikarya</taxon>
        <taxon>Ascomycota</taxon>
        <taxon>Pezizomycotina</taxon>
        <taxon>Sordariomycetes</taxon>
        <taxon>Xylariomycetidae</taxon>
        <taxon>Amphisphaeriales</taxon>
        <taxon>Apiosporaceae</taxon>
        <taxon>Apiospora</taxon>
    </lineage>
</organism>
<proteinExistence type="predicted"/>
<name>A0ABR1TX88_9PEZI</name>
<accession>A0ABR1TX88</accession>
<gene>
    <name evidence="1" type="ORF">PG993_002650</name>
</gene>
<comment type="caution">
    <text evidence="1">The sequence shown here is derived from an EMBL/GenBank/DDBJ whole genome shotgun (WGS) entry which is preliminary data.</text>
</comment>
<evidence type="ECO:0000313" key="2">
    <source>
        <dbReference type="Proteomes" id="UP001444661"/>
    </source>
</evidence>
<dbReference type="Proteomes" id="UP001444661">
    <property type="component" value="Unassembled WGS sequence"/>
</dbReference>